<evidence type="ECO:0000313" key="1">
    <source>
        <dbReference type="EMBL" id="VDK55924.1"/>
    </source>
</evidence>
<dbReference type="WBParaSite" id="GPUH_0000675101-mRNA-1">
    <property type="protein sequence ID" value="GPUH_0000675101-mRNA-1"/>
    <property type="gene ID" value="GPUH_0000675101"/>
</dbReference>
<gene>
    <name evidence="1" type="ORF">GPUH_LOCUS6742</name>
</gene>
<reference evidence="1 2" key="2">
    <citation type="submission" date="2018-11" db="EMBL/GenBank/DDBJ databases">
        <authorList>
            <consortium name="Pathogen Informatics"/>
        </authorList>
    </citation>
    <scope>NUCLEOTIDE SEQUENCE [LARGE SCALE GENOMIC DNA]</scope>
</reference>
<organism evidence="3">
    <name type="scientific">Gongylonema pulchrum</name>
    <dbReference type="NCBI Taxonomy" id="637853"/>
    <lineage>
        <taxon>Eukaryota</taxon>
        <taxon>Metazoa</taxon>
        <taxon>Ecdysozoa</taxon>
        <taxon>Nematoda</taxon>
        <taxon>Chromadorea</taxon>
        <taxon>Rhabditida</taxon>
        <taxon>Spirurina</taxon>
        <taxon>Spiruromorpha</taxon>
        <taxon>Spiruroidea</taxon>
        <taxon>Gongylonematidae</taxon>
        <taxon>Gongylonema</taxon>
    </lineage>
</organism>
<evidence type="ECO:0000313" key="2">
    <source>
        <dbReference type="Proteomes" id="UP000271098"/>
    </source>
</evidence>
<proteinExistence type="predicted"/>
<keyword evidence="2" id="KW-1185">Reference proteome</keyword>
<protein>
    <submittedName>
        <fullName evidence="3">Hydroxymethylbilane synthase</fullName>
    </submittedName>
</protein>
<sequence length="40" mass="4219">MGKKGAKAVSGSAKADVFKALIIADSFDPRFLPVTYDSCI</sequence>
<evidence type="ECO:0000313" key="3">
    <source>
        <dbReference type="WBParaSite" id="GPUH_0000675101-mRNA-1"/>
    </source>
</evidence>
<dbReference type="Proteomes" id="UP000271098">
    <property type="component" value="Unassembled WGS sequence"/>
</dbReference>
<dbReference type="EMBL" id="UYRT01016337">
    <property type="protein sequence ID" value="VDK55924.1"/>
    <property type="molecule type" value="Genomic_DNA"/>
</dbReference>
<reference evidence="3" key="1">
    <citation type="submission" date="2016-06" db="UniProtKB">
        <authorList>
            <consortium name="WormBaseParasite"/>
        </authorList>
    </citation>
    <scope>IDENTIFICATION</scope>
</reference>
<dbReference type="AlphaFoldDB" id="A0A183DDF1"/>
<accession>A0A183DDF1</accession>
<name>A0A183DDF1_9BILA</name>